<evidence type="ECO:0000256" key="7">
    <source>
        <dbReference type="ARBA" id="ARBA00022840"/>
    </source>
</evidence>
<dbReference type="SUPFAM" id="SSF55874">
    <property type="entry name" value="ATPase domain of HSP90 chaperone/DNA topoisomerase II/histidine kinase"/>
    <property type="match status" value="1"/>
</dbReference>
<dbReference type="InterPro" id="IPR004358">
    <property type="entry name" value="Sig_transdc_His_kin-like_C"/>
</dbReference>
<dbReference type="GO" id="GO:0005524">
    <property type="term" value="F:ATP binding"/>
    <property type="evidence" value="ECO:0007669"/>
    <property type="project" value="UniProtKB-KW"/>
</dbReference>
<keyword evidence="6" id="KW-0418">Kinase</keyword>
<accession>A0A660S776</accession>
<keyword evidence="9" id="KW-0812">Transmembrane</keyword>
<feature type="transmembrane region" description="Helical" evidence="9">
    <location>
        <begin position="161"/>
        <end position="181"/>
    </location>
</feature>
<dbReference type="InterPro" id="IPR036890">
    <property type="entry name" value="HATPase_C_sf"/>
</dbReference>
<dbReference type="InterPro" id="IPR005467">
    <property type="entry name" value="His_kinase_dom"/>
</dbReference>
<keyword evidence="7" id="KW-0067">ATP-binding</keyword>
<dbReference type="SMART" id="SM00387">
    <property type="entry name" value="HATPase_c"/>
    <property type="match status" value="1"/>
</dbReference>
<name>A0A660S776_UNCT6</name>
<evidence type="ECO:0000259" key="10">
    <source>
        <dbReference type="PROSITE" id="PS50109"/>
    </source>
</evidence>
<sequence>MRGYLGSFSKLEKTIFIVFLIMLVIFIILIQTIITSLEENTKLKTRVYARFVSSTINNRDEATEIIFDEIISKIDFPVIITDGDNIPVSWKNINVGSENITYKDLKSGKDKRVLKRLNTIIKKLDKGNKHVDIREPITGEIIEKIYFGYPKEVYIMKYVPLLELLVILIISVLGFVGIKIIKENENSRLWMGLAREMAHQIGTPTAALMGWIELLEENNGKLENYSDINLMKEDVNKLKIIANRFNKIGRTQKLKCMNLNKEVGKIAEYYNRRSPKRGRGYVVKIAKNESLYSMIDDELFGWAVENIVKNAIDAMTKKGTTITIDLFNDKGKSVIEISDDGRGISRTIIANIFAPGFSTKKYGWGLGLTLTRRIIIDYFGGSVFVKRTKINRGTTFRIELSQCEGDGHE</sequence>
<dbReference type="PANTHER" id="PTHR43065">
    <property type="entry name" value="SENSOR HISTIDINE KINASE"/>
    <property type="match status" value="1"/>
</dbReference>
<feature type="domain" description="Histidine kinase" evidence="10">
    <location>
        <begin position="196"/>
        <end position="404"/>
    </location>
</feature>
<evidence type="ECO:0000313" key="11">
    <source>
        <dbReference type="EMBL" id="RKX65799.1"/>
    </source>
</evidence>
<dbReference type="Proteomes" id="UP000282321">
    <property type="component" value="Unassembled WGS sequence"/>
</dbReference>
<dbReference type="EC" id="2.7.13.3" evidence="2"/>
<keyword evidence="9" id="KW-1133">Transmembrane helix</keyword>
<keyword evidence="4" id="KW-0808">Transferase</keyword>
<organism evidence="11 12">
    <name type="scientific">candidate division TA06 bacterium</name>
    <dbReference type="NCBI Taxonomy" id="2250710"/>
    <lineage>
        <taxon>Bacteria</taxon>
        <taxon>Bacteria division TA06</taxon>
    </lineage>
</organism>
<evidence type="ECO:0000256" key="9">
    <source>
        <dbReference type="SAM" id="Phobius"/>
    </source>
</evidence>
<evidence type="ECO:0000256" key="1">
    <source>
        <dbReference type="ARBA" id="ARBA00000085"/>
    </source>
</evidence>
<gene>
    <name evidence="11" type="ORF">DRP44_05545</name>
</gene>
<feature type="transmembrane region" description="Helical" evidence="9">
    <location>
        <begin position="15"/>
        <end position="37"/>
    </location>
</feature>
<evidence type="ECO:0000256" key="5">
    <source>
        <dbReference type="ARBA" id="ARBA00022741"/>
    </source>
</evidence>
<evidence type="ECO:0000256" key="6">
    <source>
        <dbReference type="ARBA" id="ARBA00022777"/>
    </source>
</evidence>
<evidence type="ECO:0000256" key="2">
    <source>
        <dbReference type="ARBA" id="ARBA00012438"/>
    </source>
</evidence>
<keyword evidence="9" id="KW-0472">Membrane</keyword>
<keyword evidence="8" id="KW-0902">Two-component regulatory system</keyword>
<evidence type="ECO:0000256" key="4">
    <source>
        <dbReference type="ARBA" id="ARBA00022679"/>
    </source>
</evidence>
<dbReference type="Pfam" id="PF02518">
    <property type="entry name" value="HATPase_c"/>
    <property type="match status" value="1"/>
</dbReference>
<dbReference type="PANTHER" id="PTHR43065:SF10">
    <property type="entry name" value="PEROXIDE STRESS-ACTIVATED HISTIDINE KINASE MAK3"/>
    <property type="match status" value="1"/>
</dbReference>
<dbReference type="PROSITE" id="PS50109">
    <property type="entry name" value="HIS_KIN"/>
    <property type="match status" value="1"/>
</dbReference>
<dbReference type="Gene3D" id="3.30.565.10">
    <property type="entry name" value="Histidine kinase-like ATPase, C-terminal domain"/>
    <property type="match status" value="1"/>
</dbReference>
<keyword evidence="5" id="KW-0547">Nucleotide-binding</keyword>
<dbReference type="InterPro" id="IPR003661">
    <property type="entry name" value="HisK_dim/P_dom"/>
</dbReference>
<proteinExistence type="predicted"/>
<dbReference type="PRINTS" id="PR00344">
    <property type="entry name" value="BCTRLSENSOR"/>
</dbReference>
<protein>
    <recommendedName>
        <fullName evidence="2">histidine kinase</fullName>
        <ecNumber evidence="2">2.7.13.3</ecNumber>
    </recommendedName>
</protein>
<reference evidence="11 12" key="1">
    <citation type="submission" date="2018-06" db="EMBL/GenBank/DDBJ databases">
        <title>Extensive metabolic versatility and redundancy in microbially diverse, dynamic hydrothermal sediments.</title>
        <authorList>
            <person name="Dombrowski N."/>
            <person name="Teske A."/>
            <person name="Baker B.J."/>
        </authorList>
    </citation>
    <scope>NUCLEOTIDE SEQUENCE [LARGE SCALE GENOMIC DNA]</scope>
    <source>
        <strain evidence="11">B35_G9</strain>
    </source>
</reference>
<dbReference type="EMBL" id="QNBC01000071">
    <property type="protein sequence ID" value="RKX65799.1"/>
    <property type="molecule type" value="Genomic_DNA"/>
</dbReference>
<dbReference type="AlphaFoldDB" id="A0A660S776"/>
<dbReference type="InterPro" id="IPR003594">
    <property type="entry name" value="HATPase_dom"/>
</dbReference>
<dbReference type="GO" id="GO:0000155">
    <property type="term" value="F:phosphorelay sensor kinase activity"/>
    <property type="evidence" value="ECO:0007669"/>
    <property type="project" value="InterPro"/>
</dbReference>
<comment type="catalytic activity">
    <reaction evidence="1">
        <text>ATP + protein L-histidine = ADP + protein N-phospho-L-histidine.</text>
        <dbReference type="EC" id="2.7.13.3"/>
    </reaction>
</comment>
<evidence type="ECO:0000256" key="8">
    <source>
        <dbReference type="ARBA" id="ARBA00023012"/>
    </source>
</evidence>
<dbReference type="CDD" id="cd00082">
    <property type="entry name" value="HisKA"/>
    <property type="match status" value="1"/>
</dbReference>
<comment type="caution">
    <text evidence="11">The sequence shown here is derived from an EMBL/GenBank/DDBJ whole genome shotgun (WGS) entry which is preliminary data.</text>
</comment>
<keyword evidence="3" id="KW-0597">Phosphoprotein</keyword>
<evidence type="ECO:0000256" key="3">
    <source>
        <dbReference type="ARBA" id="ARBA00022553"/>
    </source>
</evidence>
<evidence type="ECO:0000313" key="12">
    <source>
        <dbReference type="Proteomes" id="UP000282321"/>
    </source>
</evidence>